<dbReference type="RefSeq" id="WP_295573766.1">
    <property type="nucleotide sequence ID" value="NZ_FLQR01000001.1"/>
</dbReference>
<feature type="compositionally biased region" description="Basic and acidic residues" evidence="1">
    <location>
        <begin position="51"/>
        <end position="61"/>
    </location>
</feature>
<accession>A0A1Y5NWX5</accession>
<gene>
    <name evidence="2" type="ORF">MIPYR_10765</name>
</gene>
<organism evidence="2">
    <name type="scientific">uncultured Microbacterium sp</name>
    <dbReference type="NCBI Taxonomy" id="191216"/>
    <lineage>
        <taxon>Bacteria</taxon>
        <taxon>Bacillati</taxon>
        <taxon>Actinomycetota</taxon>
        <taxon>Actinomycetes</taxon>
        <taxon>Micrococcales</taxon>
        <taxon>Microbacteriaceae</taxon>
        <taxon>Microbacterium</taxon>
        <taxon>environmental samples</taxon>
    </lineage>
</organism>
<proteinExistence type="predicted"/>
<dbReference type="EMBL" id="FLQR01000001">
    <property type="protein sequence ID" value="SBS70967.1"/>
    <property type="molecule type" value="Genomic_DNA"/>
</dbReference>
<sequence length="80" mass="8765">MSDGAEKYWFNLTTHQVEKGFESPAVDRAGPFETAEEAAAAPELMKRRSRAWAEEEAREDSWGSSSAPDVSADSDDDAGR</sequence>
<evidence type="ECO:0000313" key="2">
    <source>
        <dbReference type="EMBL" id="SBS70967.1"/>
    </source>
</evidence>
<name>A0A1Y5NWX5_9MICO</name>
<protein>
    <recommendedName>
        <fullName evidence="3">Methionine aminopeptidase</fullName>
    </recommendedName>
</protein>
<reference evidence="2" key="1">
    <citation type="submission" date="2016-03" db="EMBL/GenBank/DDBJ databases">
        <authorList>
            <person name="Ploux O."/>
        </authorList>
    </citation>
    <scope>NUCLEOTIDE SEQUENCE</scope>
    <source>
        <strain evidence="2">UC1</strain>
    </source>
</reference>
<dbReference type="AlphaFoldDB" id="A0A1Y5NWX5"/>
<feature type="region of interest" description="Disordered" evidence="1">
    <location>
        <begin position="19"/>
        <end position="80"/>
    </location>
</feature>
<evidence type="ECO:0008006" key="3">
    <source>
        <dbReference type="Google" id="ProtNLM"/>
    </source>
</evidence>
<evidence type="ECO:0000256" key="1">
    <source>
        <dbReference type="SAM" id="MobiDB-lite"/>
    </source>
</evidence>